<name>A0A2D1TYX8_9ACTN</name>
<dbReference type="Gene3D" id="1.10.3290.10">
    <property type="entry name" value="Fido-like domain"/>
    <property type="match status" value="1"/>
</dbReference>
<dbReference type="PROSITE" id="PS51459">
    <property type="entry name" value="FIDO"/>
    <property type="match status" value="1"/>
</dbReference>
<keyword evidence="1" id="KW-0547">Nucleotide-binding</keyword>
<dbReference type="SUPFAM" id="SSF140931">
    <property type="entry name" value="Fic-like"/>
    <property type="match status" value="1"/>
</dbReference>
<dbReference type="Pfam" id="PF02661">
    <property type="entry name" value="Fic"/>
    <property type="match status" value="1"/>
</dbReference>
<reference evidence="5 6" key="1">
    <citation type="submission" date="2017-10" db="EMBL/GenBank/DDBJ databases">
        <title>Complete genome sequence of Collinsella aerofaciens isolated from the gut of a healthy adult Indian.</title>
        <authorList>
            <person name="Bag S."/>
            <person name="Ghosh T.S."/>
            <person name="Das B."/>
        </authorList>
    </citation>
    <scope>NUCLEOTIDE SEQUENCE [LARGE SCALE GENOMIC DNA]</scope>
    <source>
        <strain evidence="6">indica</strain>
    </source>
</reference>
<evidence type="ECO:0000256" key="2">
    <source>
        <dbReference type="PIRSR" id="PIRSR640198-1"/>
    </source>
</evidence>
<evidence type="ECO:0000259" key="4">
    <source>
        <dbReference type="PROSITE" id="PS51459"/>
    </source>
</evidence>
<evidence type="ECO:0000256" key="3">
    <source>
        <dbReference type="PIRSR" id="PIRSR640198-2"/>
    </source>
</evidence>
<dbReference type="PANTHER" id="PTHR13504:SF38">
    <property type="entry name" value="FIDO DOMAIN-CONTAINING PROTEIN"/>
    <property type="match status" value="1"/>
</dbReference>
<accession>A0A2D1TYX8</accession>
<dbReference type="Proteomes" id="UP000225608">
    <property type="component" value="Chromosome"/>
</dbReference>
<gene>
    <name evidence="5" type="ORF">CSV91_08355</name>
</gene>
<organism evidence="5 6">
    <name type="scientific">Collinsella aerofaciens</name>
    <dbReference type="NCBI Taxonomy" id="74426"/>
    <lineage>
        <taxon>Bacteria</taxon>
        <taxon>Bacillati</taxon>
        <taxon>Actinomycetota</taxon>
        <taxon>Coriobacteriia</taxon>
        <taxon>Coriobacteriales</taxon>
        <taxon>Coriobacteriaceae</taxon>
        <taxon>Collinsella</taxon>
    </lineage>
</organism>
<evidence type="ECO:0000256" key="1">
    <source>
        <dbReference type="PIRSR" id="PIRSR038925-1"/>
    </source>
</evidence>
<dbReference type="InterPro" id="IPR040198">
    <property type="entry name" value="Fido_containing"/>
</dbReference>
<dbReference type="InterPro" id="IPR003812">
    <property type="entry name" value="Fido"/>
</dbReference>
<evidence type="ECO:0000313" key="6">
    <source>
        <dbReference type="Proteomes" id="UP000225608"/>
    </source>
</evidence>
<sequence>MEGAMQIEENGQGTLRNNLSGKLAYYSFLPTPLQSLRQLNLTEETYRTLSACSRKLGELEGMLYFVPNADMYLTMYVRKEALLSSQIEGTQCTFDDLLSPSQTQLHHKDLADVVNYVRAVDRGVELLKKMPLCTRLLRQVHAVLLDGVRGTEKNPGELRSSQNWIGPSGCTIATASFVPPNIEDLSNTLQDLESFINEPQIEMDPIVRAALVHYQFETAHPFLDGNGRLGRLLITLMLINDGVLHSCLFYPSFQFKKNRSEYYRQLTSVRERGTYEEWIEFFCTSLLESAKDSVGSLKNLVDLHNRSTATITENLGRTAANGQRLLGILEEHPIIDTAFIAAQLDIGRSTASSLVKSFEELGILRPLDESRQRYRQYGYEEYLSILREDAEPIR</sequence>
<protein>
    <submittedName>
        <fullName evidence="5">Filamentation induced by cAMP protein fic</fullName>
    </submittedName>
</protein>
<feature type="domain" description="Fido" evidence="4">
    <location>
        <begin position="132"/>
        <end position="284"/>
    </location>
</feature>
<feature type="binding site" evidence="1">
    <location>
        <position position="220"/>
    </location>
    <ligand>
        <name>ATP</name>
        <dbReference type="ChEBI" id="CHEBI:30616"/>
    </ligand>
</feature>
<feature type="binding site" evidence="1">
    <location>
        <position position="88"/>
    </location>
    <ligand>
        <name>ATP</name>
        <dbReference type="ChEBI" id="CHEBI:30616"/>
    </ligand>
</feature>
<dbReference type="AlphaFoldDB" id="A0A2D1TYX8"/>
<proteinExistence type="predicted"/>
<dbReference type="PANTHER" id="PTHR13504">
    <property type="entry name" value="FIDO DOMAIN-CONTAINING PROTEIN DDB_G0283145"/>
    <property type="match status" value="1"/>
</dbReference>
<feature type="binding site" evidence="1">
    <location>
        <position position="262"/>
    </location>
    <ligand>
        <name>ATP</name>
        <dbReference type="ChEBI" id="CHEBI:30616"/>
    </ligand>
</feature>
<dbReference type="KEGG" id="caer:CSV91_08355"/>
<dbReference type="PIRSF" id="PIRSF038925">
    <property type="entry name" value="AMP-prot_trans"/>
    <property type="match status" value="1"/>
</dbReference>
<dbReference type="Pfam" id="PF13784">
    <property type="entry name" value="Fic_N"/>
    <property type="match status" value="1"/>
</dbReference>
<keyword evidence="1" id="KW-0067">ATP-binding</keyword>
<dbReference type="InterPro" id="IPR026287">
    <property type="entry name" value="SoFic-like"/>
</dbReference>
<dbReference type="EMBL" id="CP024160">
    <property type="protein sequence ID" value="ATP54539.1"/>
    <property type="molecule type" value="Genomic_DNA"/>
</dbReference>
<feature type="binding site" evidence="3">
    <location>
        <begin position="262"/>
        <end position="263"/>
    </location>
    <ligand>
        <name>ATP</name>
        <dbReference type="ChEBI" id="CHEBI:30616"/>
    </ligand>
</feature>
<feature type="active site" evidence="2">
    <location>
        <position position="220"/>
    </location>
</feature>
<dbReference type="GO" id="GO:0005524">
    <property type="term" value="F:ATP binding"/>
    <property type="evidence" value="ECO:0007669"/>
    <property type="project" value="UniProtKB-KW"/>
</dbReference>
<feature type="binding site" evidence="1">
    <location>
        <begin position="225"/>
        <end position="231"/>
    </location>
    <ligand>
        <name>ATP</name>
        <dbReference type="ChEBI" id="CHEBI:30616"/>
    </ligand>
</feature>
<evidence type="ECO:0000313" key="5">
    <source>
        <dbReference type="EMBL" id="ATP54539.1"/>
    </source>
</evidence>
<dbReference type="InterPro" id="IPR036597">
    <property type="entry name" value="Fido-like_dom_sf"/>
</dbReference>
<feature type="binding site" evidence="3">
    <location>
        <begin position="224"/>
        <end position="231"/>
    </location>
    <ligand>
        <name>ATP</name>
        <dbReference type="ChEBI" id="CHEBI:30616"/>
    </ligand>
</feature>
<dbReference type="InterPro" id="IPR025758">
    <property type="entry name" value="Fic/DOC_N"/>
</dbReference>